<dbReference type="RefSeq" id="WP_307348918.1">
    <property type="nucleotide sequence ID" value="NZ_JAUSVS010000003.1"/>
</dbReference>
<dbReference type="Gene3D" id="3.40.50.2300">
    <property type="match status" value="2"/>
</dbReference>
<evidence type="ECO:0000256" key="1">
    <source>
        <dbReference type="ARBA" id="ARBA00023015"/>
    </source>
</evidence>
<dbReference type="InterPro" id="IPR028082">
    <property type="entry name" value="Peripla_BP_I"/>
</dbReference>
<dbReference type="CDD" id="cd01545">
    <property type="entry name" value="PBP1_SalR"/>
    <property type="match status" value="1"/>
</dbReference>
<dbReference type="InterPro" id="IPR000843">
    <property type="entry name" value="HTH_LacI"/>
</dbReference>
<accession>A0ABU0IQU4</accession>
<dbReference type="InterPro" id="IPR046335">
    <property type="entry name" value="LacI/GalR-like_sensor"/>
</dbReference>
<proteinExistence type="predicted"/>
<dbReference type="PROSITE" id="PS00356">
    <property type="entry name" value="HTH_LACI_1"/>
    <property type="match status" value="1"/>
</dbReference>
<evidence type="ECO:0000259" key="4">
    <source>
        <dbReference type="PROSITE" id="PS50932"/>
    </source>
</evidence>
<dbReference type="Pfam" id="PF13377">
    <property type="entry name" value="Peripla_BP_3"/>
    <property type="match status" value="1"/>
</dbReference>
<organism evidence="5 6">
    <name type="scientific">Caulobacter ginsengisoli</name>
    <dbReference type="NCBI Taxonomy" id="400775"/>
    <lineage>
        <taxon>Bacteria</taxon>
        <taxon>Pseudomonadati</taxon>
        <taxon>Pseudomonadota</taxon>
        <taxon>Alphaproteobacteria</taxon>
        <taxon>Caulobacterales</taxon>
        <taxon>Caulobacteraceae</taxon>
        <taxon>Caulobacter</taxon>
    </lineage>
</organism>
<evidence type="ECO:0000256" key="3">
    <source>
        <dbReference type="ARBA" id="ARBA00023163"/>
    </source>
</evidence>
<evidence type="ECO:0000313" key="5">
    <source>
        <dbReference type="EMBL" id="MDQ0464329.1"/>
    </source>
</evidence>
<keyword evidence="3" id="KW-0804">Transcription</keyword>
<dbReference type="PROSITE" id="PS50932">
    <property type="entry name" value="HTH_LACI_2"/>
    <property type="match status" value="1"/>
</dbReference>
<dbReference type="EMBL" id="JAUSVS010000003">
    <property type="protein sequence ID" value="MDQ0464329.1"/>
    <property type="molecule type" value="Genomic_DNA"/>
</dbReference>
<keyword evidence="1" id="KW-0805">Transcription regulation</keyword>
<dbReference type="SUPFAM" id="SSF53822">
    <property type="entry name" value="Periplasmic binding protein-like I"/>
    <property type="match status" value="1"/>
</dbReference>
<keyword evidence="2" id="KW-0238">DNA-binding</keyword>
<evidence type="ECO:0000256" key="2">
    <source>
        <dbReference type="ARBA" id="ARBA00023125"/>
    </source>
</evidence>
<dbReference type="SMART" id="SM00354">
    <property type="entry name" value="HTH_LACI"/>
    <property type="match status" value="1"/>
</dbReference>
<dbReference type="PANTHER" id="PTHR30146:SF153">
    <property type="entry name" value="LACTOSE OPERON REPRESSOR"/>
    <property type="match status" value="1"/>
</dbReference>
<comment type="caution">
    <text evidence="5">The sequence shown here is derived from an EMBL/GenBank/DDBJ whole genome shotgun (WGS) entry which is preliminary data.</text>
</comment>
<sequence length="337" mass="36179">MAAITIDDVAARAGVSIKTVSRVLNREPHVRPATRDRVLAAVDLLNYRPNASARALAGSRSYLVGLFFDNPSPGYNSQIEQGAMSACRDAGYFLLVEQLPETGAALRERVAALLSAVRMDGVILTPPLCDRTELLDALAGEGVPCVRIAPTIDLGRSPFVYMDDRRAAYEMTVHLQGLGHRDIAFITGPADHRAAANRREGFEQAMRDAGLPVRPERVRQGAFSFLSGWECAEQLLDSADRPTAIFAGNDDMALGVMAVANRLHIDIPGTLSLAGFDDSPGAQVVWPQLTTVRQPVAQMAQVAAALLTGAPPDRDAARGRQLDFEIVVRQSSAVRGG</sequence>
<gene>
    <name evidence="5" type="ORF">QO010_002110</name>
</gene>
<dbReference type="Proteomes" id="UP001228905">
    <property type="component" value="Unassembled WGS sequence"/>
</dbReference>
<dbReference type="SUPFAM" id="SSF47413">
    <property type="entry name" value="lambda repressor-like DNA-binding domains"/>
    <property type="match status" value="1"/>
</dbReference>
<dbReference type="Gene3D" id="1.10.260.40">
    <property type="entry name" value="lambda repressor-like DNA-binding domains"/>
    <property type="match status" value="1"/>
</dbReference>
<dbReference type="CDD" id="cd01392">
    <property type="entry name" value="HTH_LacI"/>
    <property type="match status" value="1"/>
</dbReference>
<dbReference type="PRINTS" id="PR00036">
    <property type="entry name" value="HTHLACI"/>
</dbReference>
<name>A0ABU0IQU4_9CAUL</name>
<feature type="domain" description="HTH lacI-type" evidence="4">
    <location>
        <begin position="4"/>
        <end position="58"/>
    </location>
</feature>
<reference evidence="5 6" key="1">
    <citation type="submission" date="2023-07" db="EMBL/GenBank/DDBJ databases">
        <title>Genomic Encyclopedia of Type Strains, Phase IV (KMG-IV): sequencing the most valuable type-strain genomes for metagenomic binning, comparative biology and taxonomic classification.</title>
        <authorList>
            <person name="Goeker M."/>
        </authorList>
    </citation>
    <scope>NUCLEOTIDE SEQUENCE [LARGE SCALE GENOMIC DNA]</scope>
    <source>
        <strain evidence="5 6">DSM 18695</strain>
    </source>
</reference>
<keyword evidence="6" id="KW-1185">Reference proteome</keyword>
<dbReference type="InterPro" id="IPR010982">
    <property type="entry name" value="Lambda_DNA-bd_dom_sf"/>
</dbReference>
<dbReference type="Pfam" id="PF00356">
    <property type="entry name" value="LacI"/>
    <property type="match status" value="1"/>
</dbReference>
<protein>
    <submittedName>
        <fullName evidence="5">LacI family transcriptional regulator</fullName>
    </submittedName>
</protein>
<dbReference type="PANTHER" id="PTHR30146">
    <property type="entry name" value="LACI-RELATED TRANSCRIPTIONAL REPRESSOR"/>
    <property type="match status" value="1"/>
</dbReference>
<evidence type="ECO:0000313" key="6">
    <source>
        <dbReference type="Proteomes" id="UP001228905"/>
    </source>
</evidence>